<feature type="compositionally biased region" description="Gly residues" evidence="1">
    <location>
        <begin position="287"/>
        <end position="303"/>
    </location>
</feature>
<evidence type="ECO:0000313" key="2">
    <source>
        <dbReference type="EMBL" id="MDB0521148.1"/>
    </source>
</evidence>
<dbReference type="Proteomes" id="UP001143674">
    <property type="component" value="Unassembled WGS sequence"/>
</dbReference>
<proteinExistence type="predicted"/>
<reference evidence="2" key="1">
    <citation type="submission" date="2021-09" db="EMBL/GenBank/DDBJ databases">
        <title>Genomic analysis of Ralstonia spp.</title>
        <authorList>
            <person name="Aburjaile F."/>
            <person name="Ariute J.C."/>
            <person name="Pais A.K.L."/>
            <person name="Albuquerque G.M.R."/>
            <person name="Silva A.M.F."/>
            <person name="Brenig B."/>
            <person name="Azevedo V."/>
            <person name="Matiuzzi M."/>
            <person name="Ramos R."/>
            <person name="Goes-Neto A."/>
            <person name="Soares S."/>
            <person name="Iseppon A.M.B."/>
            <person name="Souza E."/>
            <person name="Gama M."/>
        </authorList>
    </citation>
    <scope>NUCLEOTIDE SEQUENCE</scope>
    <source>
        <strain evidence="2">B4</strain>
    </source>
</reference>
<organism evidence="2 3">
    <name type="scientific">Ralstonia solanacearum</name>
    <name type="common">Pseudomonas solanacearum</name>
    <dbReference type="NCBI Taxonomy" id="305"/>
    <lineage>
        <taxon>Bacteria</taxon>
        <taxon>Pseudomonadati</taxon>
        <taxon>Pseudomonadota</taxon>
        <taxon>Betaproteobacteria</taxon>
        <taxon>Burkholderiales</taxon>
        <taxon>Burkholderiaceae</taxon>
        <taxon>Ralstonia</taxon>
        <taxon>Ralstonia solanacearum species complex</taxon>
    </lineage>
</organism>
<evidence type="ECO:0000256" key="1">
    <source>
        <dbReference type="SAM" id="MobiDB-lite"/>
    </source>
</evidence>
<feature type="region of interest" description="Disordered" evidence="1">
    <location>
        <begin position="162"/>
        <end position="212"/>
    </location>
</feature>
<dbReference type="RefSeq" id="WP_055325169.1">
    <property type="nucleotide sequence ID" value="NZ_CDRJ01000001.1"/>
</dbReference>
<feature type="compositionally biased region" description="Polar residues" evidence="1">
    <location>
        <begin position="162"/>
        <end position="177"/>
    </location>
</feature>
<accession>A0AAE3NGI0</accession>
<dbReference type="EMBL" id="JAIVEX010000003">
    <property type="protein sequence ID" value="MDB0521148.1"/>
    <property type="molecule type" value="Genomic_DNA"/>
</dbReference>
<gene>
    <name evidence="2" type="ORF">LBW55_05925</name>
</gene>
<evidence type="ECO:0000313" key="3">
    <source>
        <dbReference type="Proteomes" id="UP001143674"/>
    </source>
</evidence>
<dbReference type="AlphaFoldDB" id="A0AAE3NGI0"/>
<protein>
    <submittedName>
        <fullName evidence="2">Uncharacterized protein</fullName>
    </submittedName>
</protein>
<feature type="region of interest" description="Disordered" evidence="1">
    <location>
        <begin position="228"/>
        <end position="303"/>
    </location>
</feature>
<sequence length="303" mass="31057">MVGERSRAEVVKTIFDTACWDEVSLLTAWAAVAAGAEISAEAAFVFALGGPALPVLLAVGVAAMYDRESNLPAYENFAEAMSALTNPYGLASVLPSVLLSPPSKPLLLANLTATLGGVYSASGAEASAIERGVELIHSTLESRETVERIATGIDYLFHHSTTGTLATSPTSAGTSDSAPYDDHSRLPSEDPMDWGPGDGEISSFGEAGDYETSGGPVMMMFIQLDPQTGELALPPDSGAPPPEQGEISNQQDQESDSRQETSPDMGGSSSNSGNTDNEGEVPSPGQGEIGGGGGDNEGGGGDE</sequence>
<name>A0AAE3NGI0_RALSL</name>
<comment type="caution">
    <text evidence="2">The sequence shown here is derived from an EMBL/GenBank/DDBJ whole genome shotgun (WGS) entry which is preliminary data.</text>
</comment>